<dbReference type="Pfam" id="PF13205">
    <property type="entry name" value="Big_5"/>
    <property type="match status" value="1"/>
</dbReference>
<name>A0ABY5LC76_9SPHN</name>
<dbReference type="InterPro" id="IPR032812">
    <property type="entry name" value="SbsA_Ig"/>
</dbReference>
<accession>A0ABY5LC76</accession>
<evidence type="ECO:0000256" key="2">
    <source>
        <dbReference type="SAM" id="SignalP"/>
    </source>
</evidence>
<feature type="chain" id="PRO_5047508852" evidence="2">
    <location>
        <begin position="21"/>
        <end position="140"/>
    </location>
</feature>
<feature type="signal peptide" evidence="2">
    <location>
        <begin position="1"/>
        <end position="20"/>
    </location>
</feature>
<evidence type="ECO:0000313" key="5">
    <source>
        <dbReference type="Proteomes" id="UP001058533"/>
    </source>
</evidence>
<keyword evidence="5" id="KW-1185">Reference proteome</keyword>
<dbReference type="Proteomes" id="UP001058533">
    <property type="component" value="Chromosome"/>
</dbReference>
<gene>
    <name evidence="4" type="ORF">NMP03_07495</name>
</gene>
<dbReference type="RefSeq" id="WP_256507857.1">
    <property type="nucleotide sequence ID" value="NZ_CP101740.1"/>
</dbReference>
<keyword evidence="1 2" id="KW-0732">Signal</keyword>
<reference evidence="4" key="1">
    <citation type="submission" date="2022-07" db="EMBL/GenBank/DDBJ databases">
        <title>Sphingomonas sp. nov., a novel bacterium isolated from the north slope of the Mount Everest.</title>
        <authorList>
            <person name="Cui X."/>
            <person name="Liu Y."/>
        </authorList>
    </citation>
    <scope>NUCLEOTIDE SEQUENCE</scope>
    <source>
        <strain evidence="4">S5-59</strain>
    </source>
</reference>
<evidence type="ECO:0000259" key="3">
    <source>
        <dbReference type="Pfam" id="PF13205"/>
    </source>
</evidence>
<proteinExistence type="predicted"/>
<dbReference type="EMBL" id="CP101740">
    <property type="protein sequence ID" value="UUL84022.1"/>
    <property type="molecule type" value="Genomic_DNA"/>
</dbReference>
<sequence length="140" mass="15055">MILPASVLACVALGMAPVVVNGLPPFAALQGTVGTPPRVVETTPRDGAVAVRPGDLLVRVVFDRPVRHGSYSITDVSATTPLEVTAPPRLSRDGRVFELRVRVAPGRRYGFSVNNPRYQNFRGLDGSSVAPHRVVFVTRQ</sequence>
<evidence type="ECO:0000313" key="4">
    <source>
        <dbReference type="EMBL" id="UUL84022.1"/>
    </source>
</evidence>
<protein>
    <submittedName>
        <fullName evidence="4">Ig-like domain-containing protein</fullName>
    </submittedName>
</protein>
<evidence type="ECO:0000256" key="1">
    <source>
        <dbReference type="ARBA" id="ARBA00022729"/>
    </source>
</evidence>
<organism evidence="4 5">
    <name type="scientific">Sphingomonas qomolangmaensis</name>
    <dbReference type="NCBI Taxonomy" id="2918765"/>
    <lineage>
        <taxon>Bacteria</taxon>
        <taxon>Pseudomonadati</taxon>
        <taxon>Pseudomonadota</taxon>
        <taxon>Alphaproteobacteria</taxon>
        <taxon>Sphingomonadales</taxon>
        <taxon>Sphingomonadaceae</taxon>
        <taxon>Sphingomonas</taxon>
    </lineage>
</organism>
<feature type="domain" description="SbsA Ig-like" evidence="3">
    <location>
        <begin position="35"/>
        <end position="115"/>
    </location>
</feature>